<dbReference type="Pfam" id="PF00664">
    <property type="entry name" value="ABC_membrane"/>
    <property type="match status" value="1"/>
</dbReference>
<dbReference type="PANTHER" id="PTHR43394:SF1">
    <property type="entry name" value="ATP-BINDING CASSETTE SUB-FAMILY B MEMBER 10, MITOCHONDRIAL"/>
    <property type="match status" value="1"/>
</dbReference>
<feature type="domain" description="ABC transporter" evidence="11">
    <location>
        <begin position="365"/>
        <end position="629"/>
    </location>
</feature>
<feature type="transmembrane region" description="Helical" evidence="10">
    <location>
        <begin position="267"/>
        <end position="287"/>
    </location>
</feature>
<dbReference type="InterPro" id="IPR003439">
    <property type="entry name" value="ABC_transporter-like_ATP-bd"/>
</dbReference>
<dbReference type="Gene3D" id="1.20.1560.10">
    <property type="entry name" value="ABC transporter type 1, transmembrane domain"/>
    <property type="match status" value="1"/>
</dbReference>
<evidence type="ECO:0000256" key="5">
    <source>
        <dbReference type="ARBA" id="ARBA00022741"/>
    </source>
</evidence>
<dbReference type="AlphaFoldDB" id="A0A6B0YUN6"/>
<feature type="transmembrane region" description="Helical" evidence="10">
    <location>
        <begin position="48"/>
        <end position="69"/>
    </location>
</feature>
<dbReference type="InterPro" id="IPR036640">
    <property type="entry name" value="ABC1_TM_sf"/>
</dbReference>
<keyword evidence="6 13" id="KW-0067">ATP-binding</keyword>
<keyword evidence="8 10" id="KW-0472">Membrane</keyword>
<keyword evidence="2" id="KW-0813">Transport</keyword>
<dbReference type="PROSITE" id="PS50893">
    <property type="entry name" value="ABC_TRANSPORTER_2"/>
    <property type="match status" value="1"/>
</dbReference>
<feature type="transmembrane region" description="Helical" evidence="10">
    <location>
        <begin position="293"/>
        <end position="316"/>
    </location>
</feature>
<evidence type="ECO:0000256" key="3">
    <source>
        <dbReference type="ARBA" id="ARBA00022475"/>
    </source>
</evidence>
<dbReference type="SUPFAM" id="SSF52540">
    <property type="entry name" value="P-loop containing nucleoside triphosphate hydrolases"/>
    <property type="match status" value="1"/>
</dbReference>
<keyword evidence="7 10" id="KW-1133">Transmembrane helix</keyword>
<dbReference type="PROSITE" id="PS50929">
    <property type="entry name" value="ABC_TM1F"/>
    <property type="match status" value="1"/>
</dbReference>
<evidence type="ECO:0000256" key="9">
    <source>
        <dbReference type="SAM" id="MobiDB-lite"/>
    </source>
</evidence>
<comment type="caution">
    <text evidence="13">The sequence shown here is derived from an EMBL/GenBank/DDBJ whole genome shotgun (WGS) entry which is preliminary data.</text>
</comment>
<dbReference type="GO" id="GO:0016887">
    <property type="term" value="F:ATP hydrolysis activity"/>
    <property type="evidence" value="ECO:0007669"/>
    <property type="project" value="InterPro"/>
</dbReference>
<proteinExistence type="predicted"/>
<dbReference type="CDD" id="cd18547">
    <property type="entry name" value="ABC_6TM_Tm288_like"/>
    <property type="match status" value="1"/>
</dbReference>
<evidence type="ECO:0000259" key="11">
    <source>
        <dbReference type="PROSITE" id="PS50893"/>
    </source>
</evidence>
<feature type="transmembrane region" description="Helical" evidence="10">
    <location>
        <begin position="163"/>
        <end position="182"/>
    </location>
</feature>
<feature type="region of interest" description="Disordered" evidence="9">
    <location>
        <begin position="376"/>
        <end position="407"/>
    </location>
</feature>
<evidence type="ECO:0000256" key="7">
    <source>
        <dbReference type="ARBA" id="ARBA00022989"/>
    </source>
</evidence>
<keyword evidence="3" id="KW-1003">Cell membrane</keyword>
<keyword evidence="5" id="KW-0547">Nucleotide-binding</keyword>
<evidence type="ECO:0000256" key="1">
    <source>
        <dbReference type="ARBA" id="ARBA00004651"/>
    </source>
</evidence>
<evidence type="ECO:0000256" key="2">
    <source>
        <dbReference type="ARBA" id="ARBA00022448"/>
    </source>
</evidence>
<accession>A0A6B0YUN6</accession>
<evidence type="ECO:0000256" key="4">
    <source>
        <dbReference type="ARBA" id="ARBA00022692"/>
    </source>
</evidence>
<feature type="domain" description="ABC transmembrane type-1" evidence="12">
    <location>
        <begin position="49"/>
        <end position="331"/>
    </location>
</feature>
<gene>
    <name evidence="13" type="ORF">F4Y42_10350</name>
</gene>
<dbReference type="SMART" id="SM00382">
    <property type="entry name" value="AAA"/>
    <property type="match status" value="1"/>
</dbReference>
<dbReference type="Pfam" id="PF00005">
    <property type="entry name" value="ABC_tran"/>
    <property type="match status" value="1"/>
</dbReference>
<evidence type="ECO:0000256" key="10">
    <source>
        <dbReference type="SAM" id="Phobius"/>
    </source>
</evidence>
<dbReference type="FunFam" id="1.20.1560.10:FF:000011">
    <property type="entry name" value="Multidrug ABC transporter ATP-binding protein"/>
    <property type="match status" value="1"/>
</dbReference>
<reference evidence="13" key="1">
    <citation type="submission" date="2019-09" db="EMBL/GenBank/DDBJ databases">
        <title>Characterisation of the sponge microbiome using genome-centric metagenomics.</title>
        <authorList>
            <person name="Engelberts J.P."/>
            <person name="Robbins S.J."/>
            <person name="De Goeij J.M."/>
            <person name="Aranda M."/>
            <person name="Bell S.C."/>
            <person name="Webster N.S."/>
        </authorList>
    </citation>
    <scope>NUCLEOTIDE SEQUENCE</scope>
    <source>
        <strain evidence="13">SB0664_bin_27</strain>
    </source>
</reference>
<feature type="compositionally biased region" description="Basic and acidic residues" evidence="9">
    <location>
        <begin position="397"/>
        <end position="407"/>
    </location>
</feature>
<dbReference type="InterPro" id="IPR003593">
    <property type="entry name" value="AAA+_ATPase"/>
</dbReference>
<dbReference type="InterPro" id="IPR011527">
    <property type="entry name" value="ABC1_TM_dom"/>
</dbReference>
<dbReference type="EMBL" id="VXRG01000087">
    <property type="protein sequence ID" value="MXY93835.1"/>
    <property type="molecule type" value="Genomic_DNA"/>
</dbReference>
<evidence type="ECO:0000259" key="12">
    <source>
        <dbReference type="PROSITE" id="PS50929"/>
    </source>
</evidence>
<organism evidence="13">
    <name type="scientific">Caldilineaceae bacterium SB0664_bin_27</name>
    <dbReference type="NCBI Taxonomy" id="2605260"/>
    <lineage>
        <taxon>Bacteria</taxon>
        <taxon>Bacillati</taxon>
        <taxon>Chloroflexota</taxon>
        <taxon>Caldilineae</taxon>
        <taxon>Caldilineales</taxon>
        <taxon>Caldilineaceae</taxon>
    </lineage>
</organism>
<comment type="subcellular location">
    <subcellularLocation>
        <location evidence="1">Cell membrane</location>
        <topology evidence="1">Multi-pass membrane protein</topology>
    </subcellularLocation>
</comment>
<evidence type="ECO:0000256" key="6">
    <source>
        <dbReference type="ARBA" id="ARBA00022840"/>
    </source>
</evidence>
<dbReference type="Gene3D" id="3.40.50.300">
    <property type="entry name" value="P-loop containing nucleotide triphosphate hydrolases"/>
    <property type="match status" value="1"/>
</dbReference>
<dbReference type="GO" id="GO:0015421">
    <property type="term" value="F:ABC-type oligopeptide transporter activity"/>
    <property type="evidence" value="ECO:0007669"/>
    <property type="project" value="TreeGrafter"/>
</dbReference>
<dbReference type="SUPFAM" id="SSF90123">
    <property type="entry name" value="ABC transporter transmembrane region"/>
    <property type="match status" value="1"/>
</dbReference>
<dbReference type="InterPro" id="IPR027417">
    <property type="entry name" value="P-loop_NTPase"/>
</dbReference>
<feature type="transmembrane region" description="Helical" evidence="10">
    <location>
        <begin position="89"/>
        <end position="113"/>
    </location>
</feature>
<dbReference type="GO" id="GO:0005886">
    <property type="term" value="C:plasma membrane"/>
    <property type="evidence" value="ECO:0007669"/>
    <property type="project" value="UniProtKB-SubCell"/>
</dbReference>
<sequence>MTVSRPPQRQPMRLGFGGGGMLTGEAAGNTRHTLKRMAAYLRPYRPQLLIVAFFVTISTVLRLFGPMLLGRAIDLYIAPGDAAGLRILALQIVAVYLGAAGTSAVQGLIMVVLGQRFVSDIREGLFIHLQQMSMAFHDRNQVGDLMSRITNDSEAINRTLSNGLIEFTSNILLLGGTFVAMFLLNWQLALAMLVLMPLMLLITGEVTRRSRAAFRTVQHNLGALNAVMEENITGARVVQAFAREKDVYATFHEVNSKYRKAGMTADIITAALGPMFTTMMTITIAVAALLGGWLAIGGILEVGVLAAFIIYIMNFFRPMRGIAMLYNQLQSALAGAERIFQTLDVEPTVTDRPDAPPLAEIEGEVVFENVSFSYGVEPPPTPAPRGRGNGRMPGANGRRDPGEESGPERVLENISLHARPGATIALVGPTGAGKTTIISLLSRFYDVDEGSIRIDGHDIRDVQQASLRKQLGIVLQDTFLFSGTVRENIRYGRLDATDEEVAAAAELANADSFIRLLPRGYNSQVSEQGNNFSEGQRQLIAIARAILADPRILILDEATSSVDTRTEVQLQQALLRLLEGRTAFVIAHRLSTIRNADEVLVVNDHRIIERGSHEELLAMKGFYHDLYTSQYMRVKGAQSVPEGQVVRRN</sequence>
<dbReference type="PANTHER" id="PTHR43394">
    <property type="entry name" value="ATP-DEPENDENT PERMEASE MDL1, MITOCHONDRIAL"/>
    <property type="match status" value="1"/>
</dbReference>
<keyword evidence="4 10" id="KW-0812">Transmembrane</keyword>
<dbReference type="InterPro" id="IPR039421">
    <property type="entry name" value="Type_1_exporter"/>
</dbReference>
<feature type="transmembrane region" description="Helical" evidence="10">
    <location>
        <begin position="188"/>
        <end position="206"/>
    </location>
</feature>
<evidence type="ECO:0000313" key="13">
    <source>
        <dbReference type="EMBL" id="MXY93835.1"/>
    </source>
</evidence>
<evidence type="ECO:0000256" key="8">
    <source>
        <dbReference type="ARBA" id="ARBA00023136"/>
    </source>
</evidence>
<protein>
    <submittedName>
        <fullName evidence="13">ABC transporter ATP-binding protein</fullName>
    </submittedName>
</protein>
<name>A0A6B0YUN6_9CHLR</name>
<dbReference type="GO" id="GO:0005524">
    <property type="term" value="F:ATP binding"/>
    <property type="evidence" value="ECO:0007669"/>
    <property type="project" value="UniProtKB-KW"/>
</dbReference>